<dbReference type="InterPro" id="IPR011701">
    <property type="entry name" value="MFS"/>
</dbReference>
<accession>A0AAD7XU66</accession>
<evidence type="ECO:0000256" key="3">
    <source>
        <dbReference type="ARBA" id="ARBA00022989"/>
    </source>
</evidence>
<dbReference type="Pfam" id="PF07690">
    <property type="entry name" value="MFS_1"/>
    <property type="match status" value="1"/>
</dbReference>
<dbReference type="InterPro" id="IPR036259">
    <property type="entry name" value="MFS_trans_sf"/>
</dbReference>
<feature type="transmembrane region" description="Helical" evidence="6">
    <location>
        <begin position="78"/>
        <end position="97"/>
    </location>
</feature>
<feature type="transmembrane region" description="Helical" evidence="6">
    <location>
        <begin position="482"/>
        <end position="506"/>
    </location>
</feature>
<feature type="transmembrane region" description="Helical" evidence="6">
    <location>
        <begin position="169"/>
        <end position="190"/>
    </location>
</feature>
<evidence type="ECO:0000313" key="9">
    <source>
        <dbReference type="Proteomes" id="UP001234581"/>
    </source>
</evidence>
<dbReference type="Gene3D" id="1.20.1250.20">
    <property type="entry name" value="MFS general substrate transporter like domains"/>
    <property type="match status" value="1"/>
</dbReference>
<feature type="transmembrane region" description="Helical" evidence="6">
    <location>
        <begin position="388"/>
        <end position="411"/>
    </location>
</feature>
<dbReference type="GO" id="GO:0005886">
    <property type="term" value="C:plasma membrane"/>
    <property type="evidence" value="ECO:0007669"/>
    <property type="project" value="TreeGrafter"/>
</dbReference>
<keyword evidence="2 6" id="KW-0812">Transmembrane</keyword>
<feature type="region of interest" description="Disordered" evidence="5">
    <location>
        <begin position="231"/>
        <end position="289"/>
    </location>
</feature>
<dbReference type="PROSITE" id="PS50850">
    <property type="entry name" value="MFS"/>
    <property type="match status" value="1"/>
</dbReference>
<evidence type="ECO:0000313" key="8">
    <source>
        <dbReference type="EMBL" id="KAJ8654605.1"/>
    </source>
</evidence>
<feature type="transmembrane region" description="Helical" evidence="6">
    <location>
        <begin position="196"/>
        <end position="216"/>
    </location>
</feature>
<evidence type="ECO:0000256" key="2">
    <source>
        <dbReference type="ARBA" id="ARBA00022692"/>
    </source>
</evidence>
<keyword evidence="3 6" id="KW-1133">Transmembrane helix</keyword>
<dbReference type="Proteomes" id="UP001234581">
    <property type="component" value="Unassembled WGS sequence"/>
</dbReference>
<name>A0AAD7XU66_9FUNG</name>
<feature type="domain" description="Major facilitator superfamily (MFS) profile" evidence="7">
    <location>
        <begin position="40"/>
        <end position="512"/>
    </location>
</feature>
<feature type="transmembrane region" description="Helical" evidence="6">
    <location>
        <begin position="38"/>
        <end position="58"/>
    </location>
</feature>
<feature type="transmembrane region" description="Helical" evidence="6">
    <location>
        <begin position="106"/>
        <end position="125"/>
    </location>
</feature>
<evidence type="ECO:0000256" key="4">
    <source>
        <dbReference type="ARBA" id="ARBA00023136"/>
    </source>
</evidence>
<sequence>MASSNDEESKTKRFLKSRLLIQPPVDSDPRLLSRGSKALILVIIALAATTAGFSSTIYFPGMPMITEDFHAPPMATTLTAALFILFMGISPVIWAALSDYYQIRRFLLFVSMIIFAVASLGNALMTNIWGMVVLRCVQSVGASCGQSVGAGVISDCYPIEKRGAAFGKFFLGYFIGPLIGPILGGFLIMSDQTWRATFWFCFAFGMLVAIVILAVYPETYRINAKFDPPEQQEEAAARGTDNDDASSESTTVSIAIPAGTSDETTNSYQQNEKKDVEKQQDPVDKQVTPVKKKRINPIRPFLMLRHPHVMLTSLVASVAFGSMFAVETVLPDLFESTYNFNAWQTGLSFLGAGVGNTCGAIINGFLSDRLLMRARAKRGGKPLAEDRLTVNLWSCGFVFMPFGLLLFGWGIERRLSYWTGIVGFGVHNFGMNQVMTATSAYLVDAVPGEGASITAAANLVRMVVACVLTLVVNPLVSAIGPGYTMVILAVLTFASMALLAIVKFYGPRIRRHYGLMQPSEL</sequence>
<feature type="compositionally biased region" description="Basic and acidic residues" evidence="5">
    <location>
        <begin position="271"/>
        <end position="284"/>
    </location>
</feature>
<protein>
    <recommendedName>
        <fullName evidence="7">Major facilitator superfamily (MFS) profile domain-containing protein</fullName>
    </recommendedName>
</protein>
<feature type="transmembrane region" description="Helical" evidence="6">
    <location>
        <begin position="417"/>
        <end position="443"/>
    </location>
</feature>
<feature type="transmembrane region" description="Helical" evidence="6">
    <location>
        <begin position="309"/>
        <end position="326"/>
    </location>
</feature>
<dbReference type="GO" id="GO:0022857">
    <property type="term" value="F:transmembrane transporter activity"/>
    <property type="evidence" value="ECO:0007669"/>
    <property type="project" value="InterPro"/>
</dbReference>
<comment type="caution">
    <text evidence="8">The sequence shown here is derived from an EMBL/GenBank/DDBJ whole genome shotgun (WGS) entry which is preliminary data.</text>
</comment>
<dbReference type="InterPro" id="IPR020846">
    <property type="entry name" value="MFS_dom"/>
</dbReference>
<evidence type="ECO:0000256" key="6">
    <source>
        <dbReference type="SAM" id="Phobius"/>
    </source>
</evidence>
<feature type="transmembrane region" description="Helical" evidence="6">
    <location>
        <begin position="346"/>
        <end position="367"/>
    </location>
</feature>
<gene>
    <name evidence="8" type="ORF">O0I10_009656</name>
</gene>
<evidence type="ECO:0000259" key="7">
    <source>
        <dbReference type="PROSITE" id="PS50850"/>
    </source>
</evidence>
<dbReference type="EMBL" id="JARTCD010000058">
    <property type="protein sequence ID" value="KAJ8654605.1"/>
    <property type="molecule type" value="Genomic_DNA"/>
</dbReference>
<dbReference type="AlphaFoldDB" id="A0AAD7XU66"/>
<dbReference type="SUPFAM" id="SSF103473">
    <property type="entry name" value="MFS general substrate transporter"/>
    <property type="match status" value="1"/>
</dbReference>
<feature type="transmembrane region" description="Helical" evidence="6">
    <location>
        <begin position="455"/>
        <end position="476"/>
    </location>
</feature>
<feature type="transmembrane region" description="Helical" evidence="6">
    <location>
        <begin position="137"/>
        <end position="157"/>
    </location>
</feature>
<dbReference type="RefSeq" id="XP_058339519.1">
    <property type="nucleotide sequence ID" value="XM_058489643.1"/>
</dbReference>
<organism evidence="8 9">
    <name type="scientific">Lichtheimia ornata</name>
    <dbReference type="NCBI Taxonomy" id="688661"/>
    <lineage>
        <taxon>Eukaryota</taxon>
        <taxon>Fungi</taxon>
        <taxon>Fungi incertae sedis</taxon>
        <taxon>Mucoromycota</taxon>
        <taxon>Mucoromycotina</taxon>
        <taxon>Mucoromycetes</taxon>
        <taxon>Mucorales</taxon>
        <taxon>Lichtheimiaceae</taxon>
        <taxon>Lichtheimia</taxon>
    </lineage>
</organism>
<evidence type="ECO:0000256" key="5">
    <source>
        <dbReference type="SAM" id="MobiDB-lite"/>
    </source>
</evidence>
<dbReference type="PANTHER" id="PTHR23502:SF5">
    <property type="entry name" value="QUINIDINE RESISTANCE PROTEIN 3"/>
    <property type="match status" value="1"/>
</dbReference>
<reference evidence="8 9" key="1">
    <citation type="submission" date="2023-03" db="EMBL/GenBank/DDBJ databases">
        <title>Genome sequence of Lichtheimia ornata CBS 291.66.</title>
        <authorList>
            <person name="Mohabir J.T."/>
            <person name="Shea T.P."/>
            <person name="Kurbessoian T."/>
            <person name="Berby B."/>
            <person name="Fontaine J."/>
            <person name="Livny J."/>
            <person name="Gnirke A."/>
            <person name="Stajich J.E."/>
            <person name="Cuomo C.A."/>
        </authorList>
    </citation>
    <scope>NUCLEOTIDE SEQUENCE [LARGE SCALE GENOMIC DNA]</scope>
    <source>
        <strain evidence="8">CBS 291.66</strain>
    </source>
</reference>
<dbReference type="PANTHER" id="PTHR23502">
    <property type="entry name" value="MAJOR FACILITATOR SUPERFAMILY"/>
    <property type="match status" value="1"/>
</dbReference>
<proteinExistence type="predicted"/>
<feature type="compositionally biased region" description="Polar residues" evidence="5">
    <location>
        <begin position="261"/>
        <end position="270"/>
    </location>
</feature>
<keyword evidence="4 6" id="KW-0472">Membrane</keyword>
<comment type="subcellular location">
    <subcellularLocation>
        <location evidence="1">Membrane</location>
        <topology evidence="1">Multi-pass membrane protein</topology>
    </subcellularLocation>
</comment>
<dbReference type="GeneID" id="83217061"/>
<keyword evidence="9" id="KW-1185">Reference proteome</keyword>
<evidence type="ECO:0000256" key="1">
    <source>
        <dbReference type="ARBA" id="ARBA00004141"/>
    </source>
</evidence>